<dbReference type="Proteomes" id="UP000663868">
    <property type="component" value="Unassembled WGS sequence"/>
</dbReference>
<gene>
    <name evidence="1" type="ORF">KXQ929_LOCUS51249</name>
</gene>
<sequence length="37" mass="3939">MPDDIFEMFAGDLEIKDNGQVVEHGPTIGHAVVRGSG</sequence>
<accession>A0A820PI33</accession>
<comment type="caution">
    <text evidence="1">The sequence shown here is derived from an EMBL/GenBank/DDBJ whole genome shotgun (WGS) entry which is preliminary data.</text>
</comment>
<evidence type="ECO:0000313" key="1">
    <source>
        <dbReference type="EMBL" id="CAF4405123.1"/>
    </source>
</evidence>
<reference evidence="1" key="1">
    <citation type="submission" date="2021-02" db="EMBL/GenBank/DDBJ databases">
        <authorList>
            <person name="Nowell W R."/>
        </authorList>
    </citation>
    <scope>NUCLEOTIDE SEQUENCE</scope>
</reference>
<name>A0A820PI33_9BILA</name>
<protein>
    <submittedName>
        <fullName evidence="1">Uncharacterized protein</fullName>
    </submittedName>
</protein>
<proteinExistence type="predicted"/>
<dbReference type="AlphaFoldDB" id="A0A820PI33"/>
<feature type="non-terminal residue" evidence="1">
    <location>
        <position position="37"/>
    </location>
</feature>
<organism evidence="1 2">
    <name type="scientific">Adineta steineri</name>
    <dbReference type="NCBI Taxonomy" id="433720"/>
    <lineage>
        <taxon>Eukaryota</taxon>
        <taxon>Metazoa</taxon>
        <taxon>Spiralia</taxon>
        <taxon>Gnathifera</taxon>
        <taxon>Rotifera</taxon>
        <taxon>Eurotatoria</taxon>
        <taxon>Bdelloidea</taxon>
        <taxon>Adinetida</taxon>
        <taxon>Adinetidae</taxon>
        <taxon>Adineta</taxon>
    </lineage>
</organism>
<evidence type="ECO:0000313" key="2">
    <source>
        <dbReference type="Proteomes" id="UP000663868"/>
    </source>
</evidence>
<dbReference type="EMBL" id="CAJOBB010025006">
    <property type="protein sequence ID" value="CAF4405123.1"/>
    <property type="molecule type" value="Genomic_DNA"/>
</dbReference>